<keyword evidence="3" id="KW-1185">Reference proteome</keyword>
<feature type="region of interest" description="Disordered" evidence="1">
    <location>
        <begin position="180"/>
        <end position="203"/>
    </location>
</feature>
<name>A0A0J7K2Y0_LASNI</name>
<protein>
    <submittedName>
        <fullName evidence="2">Protein casc4-like isoform x1 protein</fullName>
    </submittedName>
</protein>
<dbReference type="PaxDb" id="67767-A0A0J7K2Y0"/>
<comment type="caution">
    <text evidence="2">The sequence shown here is derived from an EMBL/GenBank/DDBJ whole genome shotgun (WGS) entry which is preliminary data.</text>
</comment>
<gene>
    <name evidence="2" type="ORF">RF55_17326</name>
</gene>
<evidence type="ECO:0000313" key="3">
    <source>
        <dbReference type="Proteomes" id="UP000036403"/>
    </source>
</evidence>
<feature type="compositionally biased region" description="Low complexity" evidence="1">
    <location>
        <begin position="187"/>
        <end position="198"/>
    </location>
</feature>
<sequence length="273" mass="31780">DYGNVVQQCARLGLYPVLDDRVFVDVYYKLIEPDERCRLIRSYDCSYESPEIIYERDNVDFGLTFVYGDDDKTVCVYGLNDISSLDTSRYETRCIRIQLERSVVAETLKMPSSSLKSLEHELYYFIAHLNTNVPKIRRLLNLSFSRSTRFLPQSVRTWVERYSTRHVSSTCMRFSAASERFGPTTGSRLRPSSSSSLSSRDDDADVLTPRTVLGDLAPCTSKEDILSLRDHTDWTIPEPYLRYYHVYNMHYSERWKTVFPLAYNPLENPVLHL</sequence>
<dbReference type="EMBL" id="LBMM01015757">
    <property type="protein sequence ID" value="KMQ84677.1"/>
    <property type="molecule type" value="Genomic_DNA"/>
</dbReference>
<dbReference type="Proteomes" id="UP000036403">
    <property type="component" value="Unassembled WGS sequence"/>
</dbReference>
<feature type="non-terminal residue" evidence="2">
    <location>
        <position position="1"/>
    </location>
</feature>
<evidence type="ECO:0000313" key="2">
    <source>
        <dbReference type="EMBL" id="KMQ84677.1"/>
    </source>
</evidence>
<accession>A0A0J7K2Y0</accession>
<organism evidence="2 3">
    <name type="scientific">Lasius niger</name>
    <name type="common">Black garden ant</name>
    <dbReference type="NCBI Taxonomy" id="67767"/>
    <lineage>
        <taxon>Eukaryota</taxon>
        <taxon>Metazoa</taxon>
        <taxon>Ecdysozoa</taxon>
        <taxon>Arthropoda</taxon>
        <taxon>Hexapoda</taxon>
        <taxon>Insecta</taxon>
        <taxon>Pterygota</taxon>
        <taxon>Neoptera</taxon>
        <taxon>Endopterygota</taxon>
        <taxon>Hymenoptera</taxon>
        <taxon>Apocrita</taxon>
        <taxon>Aculeata</taxon>
        <taxon>Formicoidea</taxon>
        <taxon>Formicidae</taxon>
        <taxon>Formicinae</taxon>
        <taxon>Lasius</taxon>
        <taxon>Lasius</taxon>
    </lineage>
</organism>
<reference evidence="2 3" key="1">
    <citation type="submission" date="2015-04" db="EMBL/GenBank/DDBJ databases">
        <title>Lasius niger genome sequencing.</title>
        <authorList>
            <person name="Konorov E.A."/>
            <person name="Nikitin M.A."/>
            <person name="Kirill M.V."/>
            <person name="Chang P."/>
        </authorList>
    </citation>
    <scope>NUCLEOTIDE SEQUENCE [LARGE SCALE GENOMIC DNA]</scope>
    <source>
        <tissue evidence="2">Whole</tissue>
    </source>
</reference>
<dbReference type="OrthoDB" id="6422881at2759"/>
<evidence type="ECO:0000256" key="1">
    <source>
        <dbReference type="SAM" id="MobiDB-lite"/>
    </source>
</evidence>
<proteinExistence type="predicted"/>
<dbReference type="AlphaFoldDB" id="A0A0J7K2Y0"/>